<dbReference type="SUPFAM" id="SSF50129">
    <property type="entry name" value="GroES-like"/>
    <property type="match status" value="1"/>
</dbReference>
<evidence type="ECO:0000256" key="3">
    <source>
        <dbReference type="ARBA" id="ARBA00022723"/>
    </source>
</evidence>
<name>A0A1Y6LHW7_ZYMTR</name>
<evidence type="ECO:0000256" key="4">
    <source>
        <dbReference type="ARBA" id="ARBA00022833"/>
    </source>
</evidence>
<sequence>MSEFTIPSRGIVSYSQHDWQLTDLLTRAPFPDEFLVEMIATGICHTDIAGFGGIYPRFSVGDLVILSAAACLSCHYCTTGHPAYCVQHSALTSQANTPTFVLASNKSKVIGGGFFGQLSFASPAPVKVSCAVNVTKMVRDAAELRLYAPLGCSIMTGAGTVTHVGRGEAGDVVAVVGLGGVGLAAIAAAKHRGVGTIIACDVVASRIELAKGFGSTAGLDTSQEGLGGKSLSEALKGVTQDGLGCTHILDTTPSVVVLEQCLEAVRNNGTVFQVGVKPVGAKLELDLLPHMVHGRKLVGVIEGDRDPIEALPELLQWCKDGTLPVEKMVTEFKVEEFEKARKVMEDGSVVKSVLVW</sequence>
<evidence type="ECO:0000259" key="6">
    <source>
        <dbReference type="Pfam" id="PF00107"/>
    </source>
</evidence>
<dbReference type="SUPFAM" id="SSF51735">
    <property type="entry name" value="NAD(P)-binding Rossmann-fold domains"/>
    <property type="match status" value="1"/>
</dbReference>
<gene>
    <name evidence="7" type="ORF">ZT1A5_G3550</name>
</gene>
<proteinExistence type="inferred from homology"/>
<keyword evidence="5" id="KW-0560">Oxidoreductase</keyword>
<protein>
    <recommendedName>
        <fullName evidence="6">Alcohol dehydrogenase-like C-terminal domain-containing protein</fullName>
    </recommendedName>
</protein>
<evidence type="ECO:0000313" key="7">
    <source>
        <dbReference type="EMBL" id="SMY22111.1"/>
    </source>
</evidence>
<comment type="similarity">
    <text evidence="2">Belongs to the zinc-containing alcohol dehydrogenase family.</text>
</comment>
<dbReference type="AlphaFoldDB" id="A0A1Y6LHW7"/>
<evidence type="ECO:0000256" key="5">
    <source>
        <dbReference type="ARBA" id="ARBA00023002"/>
    </source>
</evidence>
<dbReference type="Gene3D" id="3.40.50.720">
    <property type="entry name" value="NAD(P)-binding Rossmann-like Domain"/>
    <property type="match status" value="1"/>
</dbReference>
<dbReference type="PANTHER" id="PTHR43350">
    <property type="entry name" value="NAD-DEPENDENT ALCOHOL DEHYDROGENASE"/>
    <property type="match status" value="1"/>
</dbReference>
<dbReference type="GO" id="GO:0046872">
    <property type="term" value="F:metal ion binding"/>
    <property type="evidence" value="ECO:0007669"/>
    <property type="project" value="UniProtKB-KW"/>
</dbReference>
<evidence type="ECO:0000256" key="2">
    <source>
        <dbReference type="ARBA" id="ARBA00008072"/>
    </source>
</evidence>
<accession>A0A1Y6LHW7</accession>
<organism evidence="7 8">
    <name type="scientific">Zymoseptoria tritici ST99CH_1A5</name>
    <dbReference type="NCBI Taxonomy" id="1276529"/>
    <lineage>
        <taxon>Eukaryota</taxon>
        <taxon>Fungi</taxon>
        <taxon>Dikarya</taxon>
        <taxon>Ascomycota</taxon>
        <taxon>Pezizomycotina</taxon>
        <taxon>Dothideomycetes</taxon>
        <taxon>Dothideomycetidae</taxon>
        <taxon>Mycosphaerellales</taxon>
        <taxon>Mycosphaerellaceae</taxon>
        <taxon>Zymoseptoria</taxon>
    </lineage>
</organism>
<dbReference type="InterPro" id="IPR013149">
    <property type="entry name" value="ADH-like_C"/>
</dbReference>
<dbReference type="InterPro" id="IPR036291">
    <property type="entry name" value="NAD(P)-bd_dom_sf"/>
</dbReference>
<dbReference type="Pfam" id="PF00107">
    <property type="entry name" value="ADH_zinc_N"/>
    <property type="match status" value="1"/>
</dbReference>
<keyword evidence="3" id="KW-0479">Metal-binding</keyword>
<keyword evidence="4" id="KW-0862">Zinc</keyword>
<dbReference type="Proteomes" id="UP000215453">
    <property type="component" value="Chromosome 3"/>
</dbReference>
<dbReference type="GO" id="GO:0016491">
    <property type="term" value="F:oxidoreductase activity"/>
    <property type="evidence" value="ECO:0007669"/>
    <property type="project" value="UniProtKB-KW"/>
</dbReference>
<dbReference type="EMBL" id="LT882678">
    <property type="protein sequence ID" value="SMY22111.1"/>
    <property type="molecule type" value="Genomic_DNA"/>
</dbReference>
<feature type="domain" description="Alcohol dehydrogenase-like C-terminal" evidence="6">
    <location>
        <begin position="180"/>
        <end position="318"/>
    </location>
</feature>
<dbReference type="PANTHER" id="PTHR43350:SF18">
    <property type="entry name" value="ENOYL REDUCTASE (ER) DOMAIN-CONTAINING PROTEIN"/>
    <property type="match status" value="1"/>
</dbReference>
<dbReference type="Gene3D" id="3.90.180.10">
    <property type="entry name" value="Medium-chain alcohol dehydrogenases, catalytic domain"/>
    <property type="match status" value="1"/>
</dbReference>
<evidence type="ECO:0000313" key="8">
    <source>
        <dbReference type="Proteomes" id="UP000215453"/>
    </source>
</evidence>
<comment type="cofactor">
    <cofactor evidence="1">
        <name>Zn(2+)</name>
        <dbReference type="ChEBI" id="CHEBI:29105"/>
    </cofactor>
</comment>
<reference evidence="7 8" key="1">
    <citation type="submission" date="2016-10" db="EMBL/GenBank/DDBJ databases">
        <authorList>
            <person name="Varghese N."/>
        </authorList>
    </citation>
    <scope>NUCLEOTIDE SEQUENCE [LARGE SCALE GENOMIC DNA]</scope>
</reference>
<evidence type="ECO:0000256" key="1">
    <source>
        <dbReference type="ARBA" id="ARBA00001947"/>
    </source>
</evidence>
<dbReference type="InterPro" id="IPR011032">
    <property type="entry name" value="GroES-like_sf"/>
</dbReference>